<dbReference type="SUPFAM" id="SSF63817">
    <property type="entry name" value="Sortase"/>
    <property type="match status" value="1"/>
</dbReference>
<dbReference type="CDD" id="cd05828">
    <property type="entry name" value="Sortase_D_1"/>
    <property type="match status" value="1"/>
</dbReference>
<keyword evidence="3" id="KW-1185">Reference proteome</keyword>
<comment type="caution">
    <text evidence="2">The sequence shown here is derived from an EMBL/GenBank/DDBJ whole genome shotgun (WGS) entry which is preliminary data.</text>
</comment>
<dbReference type="GO" id="GO:0016787">
    <property type="term" value="F:hydrolase activity"/>
    <property type="evidence" value="ECO:0007669"/>
    <property type="project" value="UniProtKB-KW"/>
</dbReference>
<dbReference type="NCBIfam" id="TIGR01076">
    <property type="entry name" value="sortase_fam"/>
    <property type="match status" value="1"/>
</dbReference>
<dbReference type="InterPro" id="IPR023365">
    <property type="entry name" value="Sortase_dom-sf"/>
</dbReference>
<gene>
    <name evidence="2" type="ORF">RM544_03170</name>
</gene>
<dbReference type="Pfam" id="PF04203">
    <property type="entry name" value="Sortase"/>
    <property type="match status" value="1"/>
</dbReference>
<evidence type="ECO:0000256" key="1">
    <source>
        <dbReference type="ARBA" id="ARBA00022801"/>
    </source>
</evidence>
<sequence>MSMFSTSNSHKVKISSVIELSLWIFALLCVGSFIGNHFYAHAQTQAVKESYSEIKGPLNEEVIDSKTEVEDETIGFFSMASLDIEAAITNGTQDAALDKGIGRVRGTSYFGLPGNVALAGHRDTFFRNLQHVKVGDEIEVKHGSTVSHYVVTGYKVVEPTNTSILMDTEQTTLTLITCFPFNYVGSAPQRFIVFATKIAPNVH</sequence>
<dbReference type="Proteomes" id="UP001249020">
    <property type="component" value="Unassembled WGS sequence"/>
</dbReference>
<dbReference type="AlphaFoldDB" id="A0AAW8QY59"/>
<evidence type="ECO:0000313" key="2">
    <source>
        <dbReference type="EMBL" id="MDT0581525.1"/>
    </source>
</evidence>
<dbReference type="RefSeq" id="WP_311360318.1">
    <property type="nucleotide sequence ID" value="NZ_JAVRIE010000001.1"/>
</dbReference>
<organism evidence="2 3">
    <name type="scientific">Brumicola blandensis</name>
    <dbReference type="NCBI Taxonomy" id="3075611"/>
    <lineage>
        <taxon>Bacteria</taxon>
        <taxon>Pseudomonadati</taxon>
        <taxon>Pseudomonadota</taxon>
        <taxon>Gammaproteobacteria</taxon>
        <taxon>Alteromonadales</taxon>
        <taxon>Alteromonadaceae</taxon>
        <taxon>Brumicola</taxon>
    </lineage>
</organism>
<proteinExistence type="predicted"/>
<dbReference type="InterPro" id="IPR005754">
    <property type="entry name" value="Sortase"/>
</dbReference>
<dbReference type="InterPro" id="IPR041999">
    <property type="entry name" value="Sortase_D_1"/>
</dbReference>
<dbReference type="Gene3D" id="2.40.260.10">
    <property type="entry name" value="Sortase"/>
    <property type="match status" value="1"/>
</dbReference>
<reference evidence="2 3" key="1">
    <citation type="submission" date="2023-09" db="EMBL/GenBank/DDBJ databases">
        <authorList>
            <person name="Rey-Velasco X."/>
        </authorList>
    </citation>
    <scope>NUCLEOTIDE SEQUENCE [LARGE SCALE GENOMIC DNA]</scope>
    <source>
        <strain evidence="2 3">W409</strain>
    </source>
</reference>
<accession>A0AAW8QY59</accession>
<keyword evidence="1" id="KW-0378">Hydrolase</keyword>
<name>A0AAW8QY59_9ALTE</name>
<dbReference type="EMBL" id="JAVRIE010000001">
    <property type="protein sequence ID" value="MDT0581525.1"/>
    <property type="molecule type" value="Genomic_DNA"/>
</dbReference>
<protein>
    <submittedName>
        <fullName evidence="2">Class D sortase</fullName>
    </submittedName>
</protein>
<evidence type="ECO:0000313" key="3">
    <source>
        <dbReference type="Proteomes" id="UP001249020"/>
    </source>
</evidence>